<feature type="region of interest" description="Disordered" evidence="1">
    <location>
        <begin position="197"/>
        <end position="226"/>
    </location>
</feature>
<sequence length="371" mass="42192">MALFHAWRGLLLPPSHFAFRTHAVVLERYAQRAFPFARSLVIRRFHDEKPPTFSVASVAMGKKIMELPSTAKEWHTFADQHGVESTSIQDLKTFNSASKIKEAQFLALHVLWKSYAPDEIDLEKEYDIKYRTEDLKDLAWSKYWGPYLQEISKGFDGKTDLGTFDLLYDFQRDIKNSTLGPQETKKVFFNVTTRLQRKAAGENNSPPSTPSRASRSPNPGSDDLEVGSLENEMKELYIDDMSSVGSPQSLGLRSVIESISPVTSDEAKWLPLVKDEQIVNTALILLLRGLCMRMPGFTNARWSLERKAFRIRQHKSLDKESLYEARTDGHLAFFTENTPRSLAILEVKSQVRGNAEPWMQESAADGCLDLR</sequence>
<evidence type="ECO:0000313" key="2">
    <source>
        <dbReference type="EMBL" id="QSS61431.1"/>
    </source>
</evidence>
<name>A0A8A1M622_AJECA</name>
<feature type="compositionally biased region" description="Low complexity" evidence="1">
    <location>
        <begin position="203"/>
        <end position="219"/>
    </location>
</feature>
<organism evidence="2 3">
    <name type="scientific">Ajellomyces capsulatus</name>
    <name type="common">Darling's disease fungus</name>
    <name type="synonym">Histoplasma capsulatum</name>
    <dbReference type="NCBI Taxonomy" id="5037"/>
    <lineage>
        <taxon>Eukaryota</taxon>
        <taxon>Fungi</taxon>
        <taxon>Dikarya</taxon>
        <taxon>Ascomycota</taxon>
        <taxon>Pezizomycotina</taxon>
        <taxon>Eurotiomycetes</taxon>
        <taxon>Eurotiomycetidae</taxon>
        <taxon>Onygenales</taxon>
        <taxon>Ajellomycetaceae</taxon>
        <taxon>Histoplasma</taxon>
    </lineage>
</organism>
<evidence type="ECO:0000313" key="3">
    <source>
        <dbReference type="Proteomes" id="UP000663671"/>
    </source>
</evidence>
<evidence type="ECO:0000256" key="1">
    <source>
        <dbReference type="SAM" id="MobiDB-lite"/>
    </source>
</evidence>
<dbReference type="VEuPathDB" id="FungiDB:I7I51_03606"/>
<dbReference type="OrthoDB" id="4207188at2759"/>
<proteinExistence type="predicted"/>
<dbReference type="AlphaFoldDB" id="A0A8A1M622"/>
<protein>
    <submittedName>
        <fullName evidence="2">Uncharacterized protein</fullName>
    </submittedName>
</protein>
<reference evidence="2" key="1">
    <citation type="submission" date="2021-01" db="EMBL/GenBank/DDBJ databases">
        <title>Chromosome-level genome assembly of a human fungal pathogen reveals clustering of transcriptionally co-regulated genes.</title>
        <authorList>
            <person name="Voorhies M."/>
            <person name="Cohen S."/>
            <person name="Shea T.P."/>
            <person name="Petrus S."/>
            <person name="Munoz J.F."/>
            <person name="Poplawski S."/>
            <person name="Goldman W.E."/>
            <person name="Michael T."/>
            <person name="Cuomo C.A."/>
            <person name="Sil A."/>
            <person name="Beyhan S."/>
        </authorList>
    </citation>
    <scope>NUCLEOTIDE SEQUENCE</scope>
    <source>
        <strain evidence="2">WU24</strain>
    </source>
</reference>
<gene>
    <name evidence="2" type="ORF">I7I51_03606</name>
</gene>
<accession>A0A8A1M622</accession>
<dbReference type="Proteomes" id="UP000663671">
    <property type="component" value="Chromosome 5"/>
</dbReference>
<dbReference type="EMBL" id="CP069111">
    <property type="protein sequence ID" value="QSS61431.1"/>
    <property type="molecule type" value="Genomic_DNA"/>
</dbReference>